<dbReference type="InterPro" id="IPR036640">
    <property type="entry name" value="ABC1_TM_sf"/>
</dbReference>
<name>A0ABX2IF26_9RHOO</name>
<dbReference type="NCBIfam" id="TIGR02203">
    <property type="entry name" value="MsbA_lipidA"/>
    <property type="match status" value="1"/>
</dbReference>
<dbReference type="EMBL" id="JABCSC020000002">
    <property type="protein sequence ID" value="NSL55233.1"/>
    <property type="molecule type" value="Genomic_DNA"/>
</dbReference>
<feature type="domain" description="ABC transmembrane type-1" evidence="13">
    <location>
        <begin position="23"/>
        <end position="305"/>
    </location>
</feature>
<dbReference type="InterPro" id="IPR027417">
    <property type="entry name" value="P-loop_NTPase"/>
</dbReference>
<keyword evidence="3" id="KW-1003">Cell membrane</keyword>
<dbReference type="InterPro" id="IPR011527">
    <property type="entry name" value="ABC1_TM_dom"/>
</dbReference>
<evidence type="ECO:0000313" key="15">
    <source>
        <dbReference type="Proteomes" id="UP000778523"/>
    </source>
</evidence>
<evidence type="ECO:0000313" key="14">
    <source>
        <dbReference type="EMBL" id="NSL55233.1"/>
    </source>
</evidence>
<feature type="transmembrane region" description="Helical" evidence="11">
    <location>
        <begin position="59"/>
        <end position="76"/>
    </location>
</feature>
<evidence type="ECO:0000256" key="3">
    <source>
        <dbReference type="ARBA" id="ARBA00022475"/>
    </source>
</evidence>
<dbReference type="Gene3D" id="3.40.50.300">
    <property type="entry name" value="P-loop containing nucleotide triphosphate hydrolases"/>
    <property type="match status" value="1"/>
</dbReference>
<evidence type="ECO:0000259" key="13">
    <source>
        <dbReference type="PROSITE" id="PS50929"/>
    </source>
</evidence>
<keyword evidence="15" id="KW-1185">Reference proteome</keyword>
<evidence type="ECO:0000256" key="7">
    <source>
        <dbReference type="ARBA" id="ARBA00022967"/>
    </source>
</evidence>
<dbReference type="SMART" id="SM00382">
    <property type="entry name" value="AAA"/>
    <property type="match status" value="1"/>
</dbReference>
<keyword evidence="4 11" id="KW-0812">Transmembrane</keyword>
<evidence type="ECO:0000256" key="9">
    <source>
        <dbReference type="ARBA" id="ARBA00023055"/>
    </source>
</evidence>
<feature type="transmembrane region" description="Helical" evidence="11">
    <location>
        <begin position="21"/>
        <end position="39"/>
    </location>
</feature>
<keyword evidence="10 11" id="KW-0472">Membrane</keyword>
<keyword evidence="5" id="KW-0547">Nucleotide-binding</keyword>
<comment type="subcellular location">
    <subcellularLocation>
        <location evidence="1">Cell membrane</location>
        <topology evidence="1">Multi-pass membrane protein</topology>
    </subcellularLocation>
</comment>
<keyword evidence="2" id="KW-0813">Transport</keyword>
<feature type="transmembrane region" description="Helical" evidence="11">
    <location>
        <begin position="130"/>
        <end position="153"/>
    </location>
</feature>
<dbReference type="RefSeq" id="WP_170021675.1">
    <property type="nucleotide sequence ID" value="NZ_JABCSC020000002.1"/>
</dbReference>
<dbReference type="CDD" id="cd18552">
    <property type="entry name" value="ABC_6TM_MsbA_like"/>
    <property type="match status" value="1"/>
</dbReference>
<evidence type="ECO:0000256" key="5">
    <source>
        <dbReference type="ARBA" id="ARBA00022741"/>
    </source>
</evidence>
<dbReference type="PROSITE" id="PS50893">
    <property type="entry name" value="ABC_TRANSPORTER_2"/>
    <property type="match status" value="1"/>
</dbReference>
<feature type="transmembrane region" description="Helical" evidence="11">
    <location>
        <begin position="247"/>
        <end position="269"/>
    </location>
</feature>
<dbReference type="InterPro" id="IPR003439">
    <property type="entry name" value="ABC_transporter-like_ATP-bd"/>
</dbReference>
<feature type="transmembrane region" description="Helical" evidence="11">
    <location>
        <begin position="159"/>
        <end position="177"/>
    </location>
</feature>
<comment type="caution">
    <text evidence="14">The sequence shown here is derived from an EMBL/GenBank/DDBJ whole genome shotgun (WGS) entry which is preliminary data.</text>
</comment>
<protein>
    <submittedName>
        <fullName evidence="14">Lipid A export permease/ATP-binding protein MsbA</fullName>
    </submittedName>
</protein>
<dbReference type="PANTHER" id="PTHR43394:SF1">
    <property type="entry name" value="ATP-BINDING CASSETTE SUB-FAMILY B MEMBER 10, MITOCHONDRIAL"/>
    <property type="match status" value="1"/>
</dbReference>
<dbReference type="Proteomes" id="UP000778523">
    <property type="component" value="Unassembled WGS sequence"/>
</dbReference>
<evidence type="ECO:0000256" key="8">
    <source>
        <dbReference type="ARBA" id="ARBA00022989"/>
    </source>
</evidence>
<dbReference type="InterPro" id="IPR017871">
    <property type="entry name" value="ABC_transporter-like_CS"/>
</dbReference>
<dbReference type="Pfam" id="PF00664">
    <property type="entry name" value="ABC_membrane"/>
    <property type="match status" value="1"/>
</dbReference>
<dbReference type="Pfam" id="PF00005">
    <property type="entry name" value="ABC_tran"/>
    <property type="match status" value="1"/>
</dbReference>
<feature type="transmembrane region" description="Helical" evidence="11">
    <location>
        <begin position="275"/>
        <end position="293"/>
    </location>
</feature>
<sequence>MTDSFRLYRRLLAYIKPYWRVSALSVLAMAAVAGATPLLSGQFEPLLDESLIARNPDAMWRVPLTILLIACGKSLAEYISSVSSQWVANKAIEDLRRLVFNHQMELPVTTHQAQTTGRMLSRITYDIPQVGAALSTAWIVVIQDSLTIVALLAFLFYKAWHLTLIIFAIAPVVAWIIRKASTGMRASNRLQQASMGEMTCAVEEQLAGLREIKIFGTQQHEASRFARIATQLRKETMRVVRISSANVPMVQVLAFAAVAIVIFAASSLVESGQLTPGQFVAFIATMAMIFEPIRRLTNINSTIQRGLAGAQSIFELLDLQAEEDRGLQKLERARGEIRFENVSFAYPGQEAPAVSDFTLSIQPGETVAFVGASGSGKTTLMALVARFFEARSGQILIDGVPLQELSLAELRQQLALVGQHAALFDDTVAHNIGYGRQLASFDEIQEAARQAHALEFINKLPQGFNSRIGSNGNQLSGGQRQRLAIARAFLKNAPILLLDEATSALDNESERVVREALVELRRDRTVLVVAHRLTTIRDANRIVVMERGRIVEIGTHESLMTAGGAYARLLASGEEIVGDEPTPASLSETLAFNEAVARG</sequence>
<evidence type="ECO:0000256" key="1">
    <source>
        <dbReference type="ARBA" id="ARBA00004651"/>
    </source>
</evidence>
<evidence type="ECO:0000259" key="12">
    <source>
        <dbReference type="PROSITE" id="PS50893"/>
    </source>
</evidence>
<evidence type="ECO:0000256" key="10">
    <source>
        <dbReference type="ARBA" id="ARBA00023136"/>
    </source>
</evidence>
<keyword evidence="7" id="KW-1278">Translocase</keyword>
<dbReference type="SUPFAM" id="SSF90123">
    <property type="entry name" value="ABC transporter transmembrane region"/>
    <property type="match status" value="1"/>
</dbReference>
<feature type="domain" description="ABC transporter" evidence="12">
    <location>
        <begin position="337"/>
        <end position="572"/>
    </location>
</feature>
<evidence type="ECO:0000256" key="11">
    <source>
        <dbReference type="SAM" id="Phobius"/>
    </source>
</evidence>
<dbReference type="Gene3D" id="1.20.1560.10">
    <property type="entry name" value="ABC transporter type 1, transmembrane domain"/>
    <property type="match status" value="1"/>
</dbReference>
<evidence type="ECO:0000256" key="2">
    <source>
        <dbReference type="ARBA" id="ARBA00022448"/>
    </source>
</evidence>
<dbReference type="InterPro" id="IPR011917">
    <property type="entry name" value="ABC_transpr_lipidA"/>
</dbReference>
<dbReference type="PROSITE" id="PS50929">
    <property type="entry name" value="ABC_TM1F"/>
    <property type="match status" value="1"/>
</dbReference>
<dbReference type="SUPFAM" id="SSF52540">
    <property type="entry name" value="P-loop containing nucleoside triphosphate hydrolases"/>
    <property type="match status" value="1"/>
</dbReference>
<keyword evidence="6" id="KW-0067">ATP-binding</keyword>
<organism evidence="14 15">
    <name type="scientific">Uliginosibacterium aquaticum</name>
    <dbReference type="NCBI Taxonomy" id="2731212"/>
    <lineage>
        <taxon>Bacteria</taxon>
        <taxon>Pseudomonadati</taxon>
        <taxon>Pseudomonadota</taxon>
        <taxon>Betaproteobacteria</taxon>
        <taxon>Rhodocyclales</taxon>
        <taxon>Zoogloeaceae</taxon>
        <taxon>Uliginosibacterium</taxon>
    </lineage>
</organism>
<keyword evidence="9" id="KW-0445">Lipid transport</keyword>
<keyword evidence="8 11" id="KW-1133">Transmembrane helix</keyword>
<gene>
    <name evidence="14" type="primary">msbA</name>
    <name evidence="14" type="ORF">HJ583_009385</name>
</gene>
<accession>A0ABX2IF26</accession>
<evidence type="ECO:0000256" key="4">
    <source>
        <dbReference type="ARBA" id="ARBA00022692"/>
    </source>
</evidence>
<dbReference type="PANTHER" id="PTHR43394">
    <property type="entry name" value="ATP-DEPENDENT PERMEASE MDL1, MITOCHONDRIAL"/>
    <property type="match status" value="1"/>
</dbReference>
<dbReference type="InterPro" id="IPR039421">
    <property type="entry name" value="Type_1_exporter"/>
</dbReference>
<reference evidence="14 15" key="1">
    <citation type="submission" date="2020-06" db="EMBL/GenBank/DDBJ databases">
        <title>Draft genome of Uliginosibacterium sp. IMCC34675.</title>
        <authorList>
            <person name="Song J."/>
        </authorList>
    </citation>
    <scope>NUCLEOTIDE SEQUENCE [LARGE SCALE GENOMIC DNA]</scope>
    <source>
        <strain evidence="14 15">IMCC34675</strain>
    </source>
</reference>
<dbReference type="InterPro" id="IPR003593">
    <property type="entry name" value="AAA+_ATPase"/>
</dbReference>
<proteinExistence type="predicted"/>
<evidence type="ECO:0000256" key="6">
    <source>
        <dbReference type="ARBA" id="ARBA00022840"/>
    </source>
</evidence>
<dbReference type="PROSITE" id="PS00211">
    <property type="entry name" value="ABC_TRANSPORTER_1"/>
    <property type="match status" value="1"/>
</dbReference>